<dbReference type="Gene3D" id="3.40.720.10">
    <property type="entry name" value="Alkaline Phosphatase, subunit A"/>
    <property type="match status" value="1"/>
</dbReference>
<evidence type="ECO:0000313" key="5">
    <source>
        <dbReference type="Proteomes" id="UP000285951"/>
    </source>
</evidence>
<dbReference type="InterPro" id="IPR052701">
    <property type="entry name" value="GAG_Ulvan_Degrading_Sulfatases"/>
</dbReference>
<keyword evidence="3" id="KW-0808">Transferase</keyword>
<keyword evidence="5" id="KW-1185">Reference proteome</keyword>
<reference evidence="4 5" key="1">
    <citation type="submission" date="2019-11" db="EMBL/GenBank/DDBJ databases">
        <title>Draft genome sequence of Labilibaculum sp. strain SYP isolated from Black Sea.</title>
        <authorList>
            <person name="Yadav S."/>
            <person name="Villanueva L."/>
        </authorList>
    </citation>
    <scope>NUCLEOTIDE SEQUENCE [LARGE SCALE GENOMIC DNA]</scope>
    <source>
        <strain evidence="4 5">44</strain>
    </source>
</reference>
<feature type="modified residue" description="3-oxoalanine (Ser)" evidence="1">
    <location>
        <position position="70"/>
    </location>
</feature>
<comment type="PTM">
    <text evidence="1">The conversion to 3-oxoalanine (also known as C-formylglycine, FGly), of a serine or cysteine residue in prokaryotes and of a cysteine residue in eukaryotes, is critical for catalytic activity.</text>
</comment>
<evidence type="ECO:0000256" key="1">
    <source>
        <dbReference type="PIRSR" id="PIRSR600917-52"/>
    </source>
</evidence>
<comment type="caution">
    <text evidence="3">The sequence shown here is derived from an EMBL/GenBank/DDBJ whole genome shotgun (WGS) entry which is preliminary data.</text>
</comment>
<accession>A0A7M4D6U0</accession>
<dbReference type="Proteomes" id="UP000285951">
    <property type="component" value="Unassembled WGS sequence"/>
</dbReference>
<dbReference type="Pfam" id="PF00884">
    <property type="entry name" value="Sulfatase"/>
    <property type="match status" value="1"/>
</dbReference>
<feature type="domain" description="Sulfatase N-terminal" evidence="2">
    <location>
        <begin position="24"/>
        <end position="275"/>
    </location>
</feature>
<reference evidence="3 6" key="2">
    <citation type="submission" date="2019-12" db="EMBL/GenBank/DDBJ databases">
        <title>Draft genome sequence of Labilibaculum sp. strain 44 isolated from deep waters of Black Sea.</title>
        <authorList>
            <person name="Yadav S."/>
            <person name="Villanueva L."/>
        </authorList>
    </citation>
    <scope>NUCLEOTIDE SEQUENCE [LARGE SCALE GENOMIC DNA]</scope>
    <source>
        <strain evidence="3 6">44</strain>
    </source>
</reference>
<dbReference type="EMBL" id="WOTW01000023">
    <property type="protein sequence ID" value="MUP38369.1"/>
    <property type="molecule type" value="Genomic_DNA"/>
</dbReference>
<dbReference type="InterPro" id="IPR000917">
    <property type="entry name" value="Sulfatase_N"/>
</dbReference>
<dbReference type="Proteomes" id="UP000462449">
    <property type="component" value="Unassembled WGS sequence"/>
</dbReference>
<dbReference type="PANTHER" id="PTHR43751:SF3">
    <property type="entry name" value="SULFATASE N-TERMINAL DOMAIN-CONTAINING PROTEIN"/>
    <property type="match status" value="1"/>
</dbReference>
<gene>
    <name evidence="4" type="ORF">DWB62_011135</name>
    <name evidence="3" type="ORF">GNY23_11135</name>
</gene>
<dbReference type="EMBL" id="QTZN02000023">
    <property type="protein sequence ID" value="MVB07574.1"/>
    <property type="molecule type" value="Genomic_DNA"/>
</dbReference>
<organism evidence="3 6">
    <name type="scientific">Labilibaculum euxinus</name>
    <dbReference type="NCBI Taxonomy" id="2686357"/>
    <lineage>
        <taxon>Bacteria</taxon>
        <taxon>Pseudomonadati</taxon>
        <taxon>Bacteroidota</taxon>
        <taxon>Bacteroidia</taxon>
        <taxon>Marinilabiliales</taxon>
        <taxon>Marinifilaceae</taxon>
        <taxon>Labilibaculum</taxon>
    </lineage>
</organism>
<proteinExistence type="predicted"/>
<dbReference type="InterPro" id="IPR017850">
    <property type="entry name" value="Alkaline_phosphatase_core_sf"/>
</dbReference>
<dbReference type="PANTHER" id="PTHR43751">
    <property type="entry name" value="SULFATASE"/>
    <property type="match status" value="1"/>
</dbReference>
<protein>
    <submittedName>
        <fullName evidence="3">Sulfatase-like hydrolase/transferase</fullName>
    </submittedName>
</protein>
<dbReference type="SUPFAM" id="SSF53649">
    <property type="entry name" value="Alkaline phosphatase-like"/>
    <property type="match status" value="1"/>
</dbReference>
<dbReference type="Gene3D" id="3.30.1120.10">
    <property type="match status" value="1"/>
</dbReference>
<dbReference type="GO" id="GO:0016740">
    <property type="term" value="F:transferase activity"/>
    <property type="evidence" value="ECO:0007669"/>
    <property type="project" value="UniProtKB-KW"/>
</dbReference>
<dbReference type="AlphaFoldDB" id="A0A7M4D6U0"/>
<evidence type="ECO:0000313" key="3">
    <source>
        <dbReference type="EMBL" id="MUP38369.1"/>
    </source>
</evidence>
<keyword evidence="3" id="KW-0378">Hydrolase</keyword>
<evidence type="ECO:0000313" key="6">
    <source>
        <dbReference type="Proteomes" id="UP000462449"/>
    </source>
</evidence>
<sequence>MAETDNYSVANLRILKRTDVKEKILLISKDTLRTAALGCYGSELWKTKNIDELADKGTIFHRHYTAAATSAMSYSSMFTGKYCHELDRKEFTEVEVFKGESLFRILESKGYACHIFWGESWFQNVVPYTKIYGEKTNFHNLDIEQKVGSERIKRIDEEAVIQETLSKIVDGVLEIIETKVFIWVHFPHVLYGKTCYDSDIEVFDEFVGEMRKHFSDDSIYITSDHGHMNMSKGVPVYGFHLYEGAVKVPLITPRIDGNKTIEFPTSHIQLMDIILEGKIIHNDHVFVDTQYFLQENRKLAVVKDNFKYIFNKRGKKEELYDLEVDPGENVNLLQRQVEEKGRGKLYWLDEIYYYKKWDVVHSVYRDLKAEKDKVWREGSFIDELLYKINFKRKYLINKFRNKRYLIKEKGILDSNPFVINYKR</sequence>
<name>A0A7M4D6U0_9BACT</name>
<dbReference type="GO" id="GO:0016787">
    <property type="term" value="F:hydrolase activity"/>
    <property type="evidence" value="ECO:0007669"/>
    <property type="project" value="UniProtKB-KW"/>
</dbReference>
<evidence type="ECO:0000313" key="4">
    <source>
        <dbReference type="EMBL" id="MVB07574.1"/>
    </source>
</evidence>
<evidence type="ECO:0000259" key="2">
    <source>
        <dbReference type="Pfam" id="PF00884"/>
    </source>
</evidence>